<feature type="transmembrane region" description="Helical" evidence="7">
    <location>
        <begin position="99"/>
        <end position="123"/>
    </location>
</feature>
<accession>A0ABT3NY64</accession>
<dbReference type="Proteomes" id="UP001526430">
    <property type="component" value="Unassembled WGS sequence"/>
</dbReference>
<keyword evidence="5 7" id="KW-1133">Transmembrane helix</keyword>
<evidence type="ECO:0000256" key="5">
    <source>
        <dbReference type="ARBA" id="ARBA00022989"/>
    </source>
</evidence>
<evidence type="ECO:0000256" key="3">
    <source>
        <dbReference type="ARBA" id="ARBA00022475"/>
    </source>
</evidence>
<comment type="caution">
    <text evidence="9">The sequence shown here is derived from an EMBL/GenBank/DDBJ whole genome shotgun (WGS) entry which is preliminary data.</text>
</comment>
<evidence type="ECO:0000256" key="1">
    <source>
        <dbReference type="ARBA" id="ARBA00004651"/>
    </source>
</evidence>
<proteinExistence type="inferred from homology"/>
<keyword evidence="6 7" id="KW-0472">Membrane</keyword>
<dbReference type="CDD" id="cd06261">
    <property type="entry name" value="TM_PBP2"/>
    <property type="match status" value="1"/>
</dbReference>
<dbReference type="InterPro" id="IPR000515">
    <property type="entry name" value="MetI-like"/>
</dbReference>
<dbReference type="EMBL" id="JAPFQI010000013">
    <property type="protein sequence ID" value="MCW8087076.1"/>
    <property type="molecule type" value="Genomic_DNA"/>
</dbReference>
<keyword evidence="4 7" id="KW-0812">Transmembrane</keyword>
<comment type="subcellular location">
    <subcellularLocation>
        <location evidence="1 7">Cell membrane</location>
        <topology evidence="1 7">Multi-pass membrane protein</topology>
    </subcellularLocation>
</comment>
<evidence type="ECO:0000256" key="6">
    <source>
        <dbReference type="ARBA" id="ARBA00023136"/>
    </source>
</evidence>
<protein>
    <submittedName>
        <fullName evidence="9">ABC transporter permease</fullName>
    </submittedName>
</protein>
<dbReference type="PANTHER" id="PTHR43163:SF6">
    <property type="entry name" value="DIPEPTIDE TRANSPORT SYSTEM PERMEASE PROTEIN DPPB-RELATED"/>
    <property type="match status" value="1"/>
</dbReference>
<feature type="domain" description="ABC transmembrane type-1" evidence="8">
    <location>
        <begin position="95"/>
        <end position="307"/>
    </location>
</feature>
<feature type="transmembrane region" description="Helical" evidence="7">
    <location>
        <begin position="182"/>
        <end position="204"/>
    </location>
</feature>
<dbReference type="Pfam" id="PF00528">
    <property type="entry name" value="BPD_transp_1"/>
    <property type="match status" value="1"/>
</dbReference>
<comment type="similarity">
    <text evidence="7">Belongs to the binding-protein-dependent transport system permease family.</text>
</comment>
<dbReference type="InterPro" id="IPR035906">
    <property type="entry name" value="MetI-like_sf"/>
</dbReference>
<dbReference type="InterPro" id="IPR045621">
    <property type="entry name" value="BPD_transp_1_N"/>
</dbReference>
<evidence type="ECO:0000313" key="9">
    <source>
        <dbReference type="EMBL" id="MCW8087076.1"/>
    </source>
</evidence>
<evidence type="ECO:0000259" key="8">
    <source>
        <dbReference type="PROSITE" id="PS50928"/>
    </source>
</evidence>
<keyword evidence="2 7" id="KW-0813">Transport</keyword>
<organism evidence="9 10">
    <name type="scientific">Sabulicella glaciei</name>
    <dbReference type="NCBI Taxonomy" id="2984948"/>
    <lineage>
        <taxon>Bacteria</taxon>
        <taxon>Pseudomonadati</taxon>
        <taxon>Pseudomonadota</taxon>
        <taxon>Alphaproteobacteria</taxon>
        <taxon>Acetobacterales</taxon>
        <taxon>Acetobacteraceae</taxon>
        <taxon>Sabulicella</taxon>
    </lineage>
</organism>
<evidence type="ECO:0000256" key="4">
    <source>
        <dbReference type="ARBA" id="ARBA00022692"/>
    </source>
</evidence>
<name>A0ABT3NY64_9PROT</name>
<dbReference type="RefSeq" id="WP_301591222.1">
    <property type="nucleotide sequence ID" value="NZ_JAPFQI010000013.1"/>
</dbReference>
<evidence type="ECO:0000256" key="2">
    <source>
        <dbReference type="ARBA" id="ARBA00022448"/>
    </source>
</evidence>
<dbReference type="Pfam" id="PF19300">
    <property type="entry name" value="BPD_transp_1_N"/>
    <property type="match status" value="1"/>
</dbReference>
<sequence>MFLYLVKRTIYAIPIALAVGFVCFMLVQIAPGDPINAIVPPDASEELVEQVRRDYGLDKPLPVQFGLWLLKVVQGDLGRSLATGRPVWADLSSAIGNTLTLAVAASLIGFVLGCVLGGLAGTFRGSVLDRVAVTTAVAGVSVPHYWLGMVLVVIFSVQLNWLPAMGAGPGGSSDWVWDWEHLQHLVLPAVTLSVIPMGIVTRTVRGIVAEIMNQEFVTALRGKGLTRMAIFLHVVKNAAPNALAVMGLQLGYLMGGSILVETVFSWPGTGLLLNSAIFQRDLPVLQGTILVLAMFFVALNLCVDLIQTALDPRIKRA</sequence>
<feature type="transmembrane region" description="Helical" evidence="7">
    <location>
        <begin position="284"/>
        <end position="306"/>
    </location>
</feature>
<dbReference type="PROSITE" id="PS50928">
    <property type="entry name" value="ABC_TM1"/>
    <property type="match status" value="1"/>
</dbReference>
<feature type="transmembrane region" description="Helical" evidence="7">
    <location>
        <begin position="12"/>
        <end position="30"/>
    </location>
</feature>
<reference evidence="9 10" key="1">
    <citation type="submission" date="2022-10" db="EMBL/GenBank/DDBJ databases">
        <title>Roseococcus glaciei nov., sp. nov., isolated from glacier.</title>
        <authorList>
            <person name="Liu Q."/>
            <person name="Xin Y.-H."/>
        </authorList>
    </citation>
    <scope>NUCLEOTIDE SEQUENCE [LARGE SCALE GENOMIC DNA]</scope>
    <source>
        <strain evidence="9 10">MDT2-1-1</strain>
    </source>
</reference>
<dbReference type="PANTHER" id="PTHR43163">
    <property type="entry name" value="DIPEPTIDE TRANSPORT SYSTEM PERMEASE PROTEIN DPPB-RELATED"/>
    <property type="match status" value="1"/>
</dbReference>
<evidence type="ECO:0000313" key="10">
    <source>
        <dbReference type="Proteomes" id="UP001526430"/>
    </source>
</evidence>
<feature type="transmembrane region" description="Helical" evidence="7">
    <location>
        <begin position="144"/>
        <end position="162"/>
    </location>
</feature>
<dbReference type="SUPFAM" id="SSF161098">
    <property type="entry name" value="MetI-like"/>
    <property type="match status" value="1"/>
</dbReference>
<feature type="transmembrane region" description="Helical" evidence="7">
    <location>
        <begin position="242"/>
        <end position="264"/>
    </location>
</feature>
<keyword evidence="3" id="KW-1003">Cell membrane</keyword>
<evidence type="ECO:0000256" key="7">
    <source>
        <dbReference type="RuleBase" id="RU363032"/>
    </source>
</evidence>
<gene>
    <name evidence="9" type="ORF">OF850_15695</name>
</gene>
<dbReference type="Gene3D" id="1.10.3720.10">
    <property type="entry name" value="MetI-like"/>
    <property type="match status" value="1"/>
</dbReference>
<keyword evidence="10" id="KW-1185">Reference proteome</keyword>